<keyword evidence="1" id="KW-0472">Membrane</keyword>
<dbReference type="RefSeq" id="WP_240096007.1">
    <property type="nucleotide sequence ID" value="NZ_JAJSON010000009.1"/>
</dbReference>
<evidence type="ECO:0000256" key="1">
    <source>
        <dbReference type="SAM" id="Phobius"/>
    </source>
</evidence>
<feature type="transmembrane region" description="Helical" evidence="1">
    <location>
        <begin position="134"/>
        <end position="160"/>
    </location>
</feature>
<sequence length="195" mass="22192">MSQFWLYFRLGLDHVLDWQAYDHVLFLIVLVASYSFYSWKKVLWLVTLFTIGHTLALILSVYEIVKVATDYVEFLIPVTILATAIFDIATAGKKLRNGNYSLLYFTTIFFGVIHGLGFSSYFKMIAAGSDAKFWPLVEFALGIEVAQVIVVLSVMILGFIFQNIFNVSRRDWILVTASIVIGIILPILQESYRAL</sequence>
<keyword evidence="1" id="KW-1133">Transmembrane helix</keyword>
<dbReference type="Pfam" id="PF13795">
    <property type="entry name" value="HupE_UreJ_2"/>
    <property type="match status" value="1"/>
</dbReference>
<dbReference type="AlphaFoldDB" id="A0A9X2A6K9"/>
<proteinExistence type="predicted"/>
<keyword evidence="3" id="KW-1185">Reference proteome</keyword>
<keyword evidence="1" id="KW-0812">Transmembrane</keyword>
<reference evidence="2" key="1">
    <citation type="submission" date="2021-12" db="EMBL/GenBank/DDBJ databases">
        <title>Description of Gramella crocea sp. nov., a new bacterium isolated from activated sludge.</title>
        <authorList>
            <person name="Zhang X."/>
        </authorList>
    </citation>
    <scope>NUCLEOTIDE SEQUENCE</scope>
    <source>
        <strain evidence="2">YB25</strain>
    </source>
</reference>
<dbReference type="EMBL" id="JAJSON010000009">
    <property type="protein sequence ID" value="MCG9970577.1"/>
    <property type="molecule type" value="Genomic_DNA"/>
</dbReference>
<organism evidence="2 3">
    <name type="scientific">Christiangramia crocea</name>
    <dbReference type="NCBI Taxonomy" id="2904124"/>
    <lineage>
        <taxon>Bacteria</taxon>
        <taxon>Pseudomonadati</taxon>
        <taxon>Bacteroidota</taxon>
        <taxon>Flavobacteriia</taxon>
        <taxon>Flavobacteriales</taxon>
        <taxon>Flavobacteriaceae</taxon>
        <taxon>Christiangramia</taxon>
    </lineage>
</organism>
<feature type="transmembrane region" description="Helical" evidence="1">
    <location>
        <begin position="42"/>
        <end position="65"/>
    </location>
</feature>
<feature type="transmembrane region" description="Helical" evidence="1">
    <location>
        <begin position="20"/>
        <end position="37"/>
    </location>
</feature>
<feature type="transmembrane region" description="Helical" evidence="1">
    <location>
        <begin position="71"/>
        <end position="90"/>
    </location>
</feature>
<protein>
    <submittedName>
        <fullName evidence="2">HupE/UreJ family protein</fullName>
    </submittedName>
</protein>
<evidence type="ECO:0000313" key="2">
    <source>
        <dbReference type="EMBL" id="MCG9970577.1"/>
    </source>
</evidence>
<comment type="caution">
    <text evidence="2">The sequence shown here is derived from an EMBL/GenBank/DDBJ whole genome shotgun (WGS) entry which is preliminary data.</text>
</comment>
<accession>A0A9X2A6K9</accession>
<dbReference type="InterPro" id="IPR032809">
    <property type="entry name" value="Put_HupE_UreJ"/>
</dbReference>
<dbReference type="Proteomes" id="UP001139344">
    <property type="component" value="Unassembled WGS sequence"/>
</dbReference>
<gene>
    <name evidence="2" type="ORF">LU635_02920</name>
</gene>
<feature type="transmembrane region" description="Helical" evidence="1">
    <location>
        <begin position="102"/>
        <end position="122"/>
    </location>
</feature>
<name>A0A9X2A6K9_9FLAO</name>
<evidence type="ECO:0000313" key="3">
    <source>
        <dbReference type="Proteomes" id="UP001139344"/>
    </source>
</evidence>
<feature type="transmembrane region" description="Helical" evidence="1">
    <location>
        <begin position="172"/>
        <end position="189"/>
    </location>
</feature>